<keyword evidence="2" id="KW-0472">Membrane</keyword>
<proteinExistence type="predicted"/>
<name>A0AAX3JNZ3_9SPIR</name>
<evidence type="ECO:0000313" key="4">
    <source>
        <dbReference type="Proteomes" id="UP001164513"/>
    </source>
</evidence>
<dbReference type="Pfam" id="PF00873">
    <property type="entry name" value="ACR_tran"/>
    <property type="match status" value="1"/>
</dbReference>
<dbReference type="Proteomes" id="UP001164513">
    <property type="component" value="Chromosome"/>
</dbReference>
<dbReference type="GO" id="GO:0005886">
    <property type="term" value="C:plasma membrane"/>
    <property type="evidence" value="ECO:0007669"/>
    <property type="project" value="TreeGrafter"/>
</dbReference>
<reference evidence="3" key="1">
    <citation type="submission" date="2022-12" db="EMBL/GenBank/DDBJ databases">
        <title>B. miyamotoi WGS.</title>
        <authorList>
            <person name="Gabriele M."/>
            <person name="Kuleshov K.V."/>
            <person name="Hepner S."/>
            <person name="Hoornstra D."/>
            <person name="Hovius J.W."/>
            <person name="Platonov A.E."/>
            <person name="Fingerle V."/>
            <person name="Strube C."/>
        </authorList>
    </citation>
    <scope>NUCLEOTIDE SEQUENCE</scope>
    <source>
        <strain evidence="3">ZStruIII14-9</strain>
    </source>
</reference>
<dbReference type="PANTHER" id="PTHR32063:SF24">
    <property type="entry name" value="CATION EFFLUX SYSTEM (ACRB_ACRD_ACRF FAMILY)"/>
    <property type="match status" value="1"/>
</dbReference>
<dbReference type="GO" id="GO:0042910">
    <property type="term" value="F:xenobiotic transmembrane transporter activity"/>
    <property type="evidence" value="ECO:0007669"/>
    <property type="project" value="TreeGrafter"/>
</dbReference>
<dbReference type="EMBL" id="CP114720">
    <property type="protein sequence ID" value="WAZ72246.1"/>
    <property type="molecule type" value="Genomic_DNA"/>
</dbReference>
<feature type="transmembrane region" description="Helical" evidence="2">
    <location>
        <begin position="60"/>
        <end position="76"/>
    </location>
</feature>
<dbReference type="InterPro" id="IPR001036">
    <property type="entry name" value="Acrflvin-R"/>
</dbReference>
<dbReference type="Gene3D" id="1.20.1640.10">
    <property type="entry name" value="Multidrug efflux transporter AcrB transmembrane domain"/>
    <property type="match status" value="1"/>
</dbReference>
<dbReference type="AlphaFoldDB" id="A0AAX3JNZ3"/>
<keyword evidence="2" id="KW-0812">Transmembrane</keyword>
<accession>A0AAX3JNZ3</accession>
<feature type="region of interest" description="Disordered" evidence="1">
    <location>
        <begin position="153"/>
        <end position="178"/>
    </location>
</feature>
<dbReference type="SUPFAM" id="SSF82866">
    <property type="entry name" value="Multidrug efflux transporter AcrB transmembrane domain"/>
    <property type="match status" value="1"/>
</dbReference>
<keyword evidence="2" id="KW-1133">Transmembrane helix</keyword>
<evidence type="ECO:0000256" key="2">
    <source>
        <dbReference type="SAM" id="Phobius"/>
    </source>
</evidence>
<evidence type="ECO:0000256" key="1">
    <source>
        <dbReference type="SAM" id="MobiDB-lite"/>
    </source>
</evidence>
<sequence length="178" mass="19672">MYFISGDHVSVFAAIGMLMLIGIVVNTGIVLVDYINLLIKRGFSLRESVLEAGRSRFRPILMSALTSIIGFFPLAFSDSSDNAFIRPIAFTFISGMIASTLLTLLFIPMIFEIFSKLSVKNFIFFKSCIFIGRINPKEGGEISFNKSQSENSIDISKNNDNGNTGTDGNLDNLFIDEN</sequence>
<protein>
    <submittedName>
        <fullName evidence="3">Efflux RND transporter permease subunit</fullName>
    </submittedName>
</protein>
<organism evidence="3 4">
    <name type="scientific">Borrelia miyamotoi</name>
    <dbReference type="NCBI Taxonomy" id="47466"/>
    <lineage>
        <taxon>Bacteria</taxon>
        <taxon>Pseudomonadati</taxon>
        <taxon>Spirochaetota</taxon>
        <taxon>Spirochaetia</taxon>
        <taxon>Spirochaetales</taxon>
        <taxon>Borreliaceae</taxon>
        <taxon>Borrelia</taxon>
    </lineage>
</organism>
<evidence type="ECO:0000313" key="3">
    <source>
        <dbReference type="EMBL" id="WAZ72246.1"/>
    </source>
</evidence>
<feature type="compositionally biased region" description="Low complexity" evidence="1">
    <location>
        <begin position="158"/>
        <end position="178"/>
    </location>
</feature>
<feature type="transmembrane region" description="Helical" evidence="2">
    <location>
        <begin position="88"/>
        <end position="111"/>
    </location>
</feature>
<gene>
    <name evidence="3" type="ORF">O5404_03610</name>
</gene>
<feature type="transmembrane region" description="Helical" evidence="2">
    <location>
        <begin position="12"/>
        <end position="39"/>
    </location>
</feature>
<dbReference type="PRINTS" id="PR00702">
    <property type="entry name" value="ACRIFLAVINRP"/>
</dbReference>
<dbReference type="PANTHER" id="PTHR32063">
    <property type="match status" value="1"/>
</dbReference>